<dbReference type="InterPro" id="IPR013785">
    <property type="entry name" value="Aldolase_TIM"/>
</dbReference>
<accession>A0ABS0XRS8</accession>
<keyword evidence="3" id="KW-1185">Reference proteome</keyword>
<protein>
    <submittedName>
        <fullName evidence="2">Thiamine phosphate synthase</fullName>
    </submittedName>
</protein>
<gene>
    <name evidence="2" type="ORF">JAO74_11595</name>
</gene>
<dbReference type="EMBL" id="JAELXS010000006">
    <property type="protein sequence ID" value="MBJ6122435.1"/>
    <property type="molecule type" value="Genomic_DNA"/>
</dbReference>
<feature type="domain" description="Thiamine phosphate synthase/TenI" evidence="1">
    <location>
        <begin position="78"/>
        <end position="155"/>
    </location>
</feature>
<dbReference type="Pfam" id="PF02581">
    <property type="entry name" value="TMP-TENI"/>
    <property type="match status" value="1"/>
</dbReference>
<proteinExistence type="predicted"/>
<evidence type="ECO:0000313" key="2">
    <source>
        <dbReference type="EMBL" id="MBJ6122435.1"/>
    </source>
</evidence>
<dbReference type="Gene3D" id="3.20.20.70">
    <property type="entry name" value="Aldolase class I"/>
    <property type="match status" value="1"/>
</dbReference>
<name>A0ABS0XRS8_9SPHN</name>
<dbReference type="InterPro" id="IPR036206">
    <property type="entry name" value="ThiamineP_synth_sf"/>
</dbReference>
<organism evidence="2 3">
    <name type="scientific">Sphingomonas mollis</name>
    <dbReference type="NCBI Taxonomy" id="2795726"/>
    <lineage>
        <taxon>Bacteria</taxon>
        <taxon>Pseudomonadati</taxon>
        <taxon>Pseudomonadota</taxon>
        <taxon>Alphaproteobacteria</taxon>
        <taxon>Sphingomonadales</taxon>
        <taxon>Sphingomonadaceae</taxon>
        <taxon>Sphingomonas</taxon>
    </lineage>
</organism>
<dbReference type="SUPFAM" id="SSF51391">
    <property type="entry name" value="Thiamin phosphate synthase"/>
    <property type="match status" value="1"/>
</dbReference>
<evidence type="ECO:0000313" key="3">
    <source>
        <dbReference type="Proteomes" id="UP000640426"/>
    </source>
</evidence>
<evidence type="ECO:0000259" key="1">
    <source>
        <dbReference type="Pfam" id="PF02581"/>
    </source>
</evidence>
<sequence>MTDERLEDRLWPILLHMPPGSGVVFRHRATPPAERRALFQRVRRIARARRLLLLAVDPPLPGSVGIHGRVSGATSWPTHDRGEALAGVRANTKLLFVSPIFATRSHPGAAALGPIKARRIGQGLGVAMIAMGGMDARRWRRIRHLGFAGWAGIDAWPVGSSASIIDRQKRKAVPT</sequence>
<dbReference type="InterPro" id="IPR022998">
    <property type="entry name" value="ThiamineP_synth_TenI"/>
</dbReference>
<dbReference type="Proteomes" id="UP000640426">
    <property type="component" value="Unassembled WGS sequence"/>
</dbReference>
<comment type="caution">
    <text evidence="2">The sequence shown here is derived from an EMBL/GenBank/DDBJ whole genome shotgun (WGS) entry which is preliminary data.</text>
</comment>
<reference evidence="3" key="1">
    <citation type="submission" date="2020-12" db="EMBL/GenBank/DDBJ databases">
        <title>Hymenobacter sp.</title>
        <authorList>
            <person name="Kim M.K."/>
        </authorList>
    </citation>
    <scope>NUCLEOTIDE SEQUENCE [LARGE SCALE GENOMIC DNA]</scope>
    <source>
        <strain evidence="3">BT553</strain>
    </source>
</reference>